<evidence type="ECO:0000259" key="2">
    <source>
        <dbReference type="Pfam" id="PF13579"/>
    </source>
</evidence>
<dbReference type="GO" id="GO:0016757">
    <property type="term" value="F:glycosyltransferase activity"/>
    <property type="evidence" value="ECO:0007669"/>
    <property type="project" value="UniProtKB-KW"/>
</dbReference>
<organism evidence="3">
    <name type="scientific">uncultured Thermomicrobiales bacterium</name>
    <dbReference type="NCBI Taxonomy" id="1645740"/>
    <lineage>
        <taxon>Bacteria</taxon>
        <taxon>Pseudomonadati</taxon>
        <taxon>Thermomicrobiota</taxon>
        <taxon>Thermomicrobia</taxon>
        <taxon>Thermomicrobiales</taxon>
        <taxon>environmental samples</taxon>
    </lineage>
</organism>
<sequence length="1047" mass="113306">MHTEPPDRAGCARSALPLTVVVLTRDEERDLPGCLASVADLGAPTIVLDSGSTDRTVALARAHGARVHTRPFTGYASQRNAALALAASRWVLFLDADERLTTAGCEEIRAILSRPDRADDPVGYGVPRHNEFFGRRVRGGGWWPDYQLRLLRPDRARYDESREVHEVVILDGPEARLVEPLIHRNYDSWGEFCAKQRAYAERHARDLARRSVRPRSWTYGTMPVREFRRRYFTLDARRDGRLGLALSLAMAWYEGRAYWQLGRLVRQVGDLRGRSGTVPITPLLPRPLFRLPPELDLSVIIVSRDTRALTLGCLAAVGRSLAGAGVTWEGILVDNASGDGTVAAVRAAYPAVRVIEAGGNRGFAVGNNLGLREARGRALLLLNPDTEALDDAIPRLLAALHADPALGAVGPALRYPDGTPQEARRRFPTRLTPFVESTVIQGYWRRNRILDRYYLADRPTDRPQDVDWLYGACLLIRREALAASGGFDEGFFMYSEELDLCARIRARGWRIGYDPGAVVVHHEGASSGQAVPRRQINFNTSKVRFYRRRYGALFGEALRLFLLLTFVLQLAQEGGKWLLGHKRPLRRQRVGAYLAVIRSGLRPTGEHLKSERGARNAEYGPVENATLRPPSGLNSAFRAPRSDFKRVLLVTGEYPPTVGGVGDYTAALAAHLREVGVDASILTGAGDPSGAEAGVLRAVPDWGVRGWPTIGRAIGALRPDLIHIQYQAGAFTGRGGIVALPWWLARRGGPPVVITFHDRCAPYLFPKAGPIRPLALHALARAGAATIATNGDDWAALRADPQVARQLQLIPIGSNIPPLPPEGRDKARTTTRAALGVGSETPIIAYFGLVGASKGLDLLLDALARAAALGLDDFRLLLIGGEASATDGARFDGDGDLAGALRARGLTARTILTDTLPATAVAAHLAAADLAVLPYRDGASWRRGSLLAALAAGVPTITTRPPPGYAAAGVLPTLTDGEQVALVPPDDVDALAAAIVRLAGDAAGRARLAAGGRAVAAHFDWATIARAHRDLYAHLMQRSPQRRRGGR</sequence>
<evidence type="ECO:0000313" key="3">
    <source>
        <dbReference type="EMBL" id="CAA9587831.1"/>
    </source>
</evidence>
<dbReference type="InterPro" id="IPR028098">
    <property type="entry name" value="Glyco_trans_4-like_N"/>
</dbReference>
<accession>A0A6J4VX27</accession>
<gene>
    <name evidence="3" type="ORF">AVDCRST_MAG18-4223</name>
</gene>
<feature type="domain" description="Glycosyltransferase 2-like" evidence="1">
    <location>
        <begin position="19"/>
        <end position="117"/>
    </location>
</feature>
<feature type="domain" description="Glycosyltransferase 2-like" evidence="1">
    <location>
        <begin position="298"/>
        <end position="455"/>
    </location>
</feature>
<dbReference type="SUPFAM" id="SSF53448">
    <property type="entry name" value="Nucleotide-diphospho-sugar transferases"/>
    <property type="match status" value="2"/>
</dbReference>
<feature type="domain" description="Glycosyltransferase subfamily 4-like N-terminal" evidence="2">
    <location>
        <begin position="659"/>
        <end position="811"/>
    </location>
</feature>
<dbReference type="InterPro" id="IPR029044">
    <property type="entry name" value="Nucleotide-diphossugar_trans"/>
</dbReference>
<dbReference type="Gene3D" id="3.40.50.2000">
    <property type="entry name" value="Glycogen Phosphorylase B"/>
    <property type="match status" value="2"/>
</dbReference>
<dbReference type="Pfam" id="PF00535">
    <property type="entry name" value="Glycos_transf_2"/>
    <property type="match status" value="2"/>
</dbReference>
<evidence type="ECO:0000259" key="1">
    <source>
        <dbReference type="Pfam" id="PF00535"/>
    </source>
</evidence>
<dbReference type="EMBL" id="CADCWN010000338">
    <property type="protein sequence ID" value="CAA9587831.1"/>
    <property type="molecule type" value="Genomic_DNA"/>
</dbReference>
<proteinExistence type="predicted"/>
<keyword evidence="3" id="KW-0808">Transferase</keyword>
<dbReference type="PANTHER" id="PTHR43179:SF7">
    <property type="entry name" value="RHAMNOSYLTRANSFERASE WBBL"/>
    <property type="match status" value="1"/>
</dbReference>
<dbReference type="PANTHER" id="PTHR43179">
    <property type="entry name" value="RHAMNOSYLTRANSFERASE WBBL"/>
    <property type="match status" value="1"/>
</dbReference>
<dbReference type="CDD" id="cd02511">
    <property type="entry name" value="Beta4Glucosyltransferase"/>
    <property type="match status" value="1"/>
</dbReference>
<dbReference type="Gene3D" id="3.90.550.10">
    <property type="entry name" value="Spore Coat Polysaccharide Biosynthesis Protein SpsA, Chain A"/>
    <property type="match status" value="2"/>
</dbReference>
<dbReference type="AlphaFoldDB" id="A0A6J4VX27"/>
<dbReference type="Pfam" id="PF13579">
    <property type="entry name" value="Glyco_trans_4_4"/>
    <property type="match status" value="1"/>
</dbReference>
<dbReference type="SUPFAM" id="SSF53756">
    <property type="entry name" value="UDP-Glycosyltransferase/glycogen phosphorylase"/>
    <property type="match status" value="1"/>
</dbReference>
<name>A0A6J4VX27_9BACT</name>
<dbReference type="CDD" id="cd04186">
    <property type="entry name" value="GT_2_like_c"/>
    <property type="match status" value="1"/>
</dbReference>
<reference evidence="3" key="1">
    <citation type="submission" date="2020-02" db="EMBL/GenBank/DDBJ databases">
        <authorList>
            <person name="Meier V. D."/>
        </authorList>
    </citation>
    <scope>NUCLEOTIDE SEQUENCE</scope>
    <source>
        <strain evidence="3">AVDCRST_MAG18</strain>
    </source>
</reference>
<dbReference type="Pfam" id="PF13692">
    <property type="entry name" value="Glyco_trans_1_4"/>
    <property type="match status" value="1"/>
</dbReference>
<protein>
    <submittedName>
        <fullName evidence="3">Glycosyl transferase, family 2</fullName>
    </submittedName>
</protein>
<dbReference type="InterPro" id="IPR001173">
    <property type="entry name" value="Glyco_trans_2-like"/>
</dbReference>